<reference evidence="10 11" key="1">
    <citation type="submission" date="2020-08" db="EMBL/GenBank/DDBJ databases">
        <title>Genomic Encyclopedia of Type Strains, Phase IV (KMG-IV): sequencing the most valuable type-strain genomes for metagenomic binning, comparative biology and taxonomic classification.</title>
        <authorList>
            <person name="Goeker M."/>
        </authorList>
    </citation>
    <scope>NUCLEOTIDE SEQUENCE [LARGE SCALE GENOMIC DNA]</scope>
    <source>
        <strain evidence="10 11">DSM 26723</strain>
    </source>
</reference>
<evidence type="ECO:0000259" key="9">
    <source>
        <dbReference type="Pfam" id="PF16901"/>
    </source>
</evidence>
<comment type="similarity">
    <text evidence="2 6">Belongs to the FAD-dependent glycerol-3-phosphate dehydrogenase family.</text>
</comment>
<evidence type="ECO:0000259" key="8">
    <source>
        <dbReference type="Pfam" id="PF01266"/>
    </source>
</evidence>
<evidence type="ECO:0000256" key="7">
    <source>
        <dbReference type="SAM" id="MobiDB-lite"/>
    </source>
</evidence>
<feature type="domain" description="Alpha-glycerophosphate oxidase C-terminal" evidence="9">
    <location>
        <begin position="403"/>
        <end position="514"/>
    </location>
</feature>
<dbReference type="PANTHER" id="PTHR11985">
    <property type="entry name" value="GLYCEROL-3-PHOSPHATE DEHYDROGENASE"/>
    <property type="match status" value="1"/>
</dbReference>
<proteinExistence type="inferred from homology"/>
<dbReference type="Gene3D" id="3.50.50.60">
    <property type="entry name" value="FAD/NAD(P)-binding domain"/>
    <property type="match status" value="1"/>
</dbReference>
<dbReference type="PROSITE" id="PS00978">
    <property type="entry name" value="FAD_G3PDH_2"/>
    <property type="match status" value="1"/>
</dbReference>
<comment type="catalytic activity">
    <reaction evidence="6">
        <text>a quinone + sn-glycerol 3-phosphate = dihydroxyacetone phosphate + a quinol</text>
        <dbReference type="Rhea" id="RHEA:18977"/>
        <dbReference type="ChEBI" id="CHEBI:24646"/>
        <dbReference type="ChEBI" id="CHEBI:57597"/>
        <dbReference type="ChEBI" id="CHEBI:57642"/>
        <dbReference type="ChEBI" id="CHEBI:132124"/>
        <dbReference type="EC" id="1.1.5.3"/>
    </reaction>
</comment>
<gene>
    <name evidence="10" type="ORF">HNQ60_000338</name>
</gene>
<comment type="cofactor">
    <cofactor evidence="1 6">
        <name>FAD</name>
        <dbReference type="ChEBI" id="CHEBI:57692"/>
    </cofactor>
</comment>
<dbReference type="Proteomes" id="UP000588068">
    <property type="component" value="Unassembled WGS sequence"/>
</dbReference>
<dbReference type="Pfam" id="PF16901">
    <property type="entry name" value="DAO_C"/>
    <property type="match status" value="1"/>
</dbReference>
<comment type="caution">
    <text evidence="10">The sequence shown here is derived from an EMBL/GenBank/DDBJ whole genome shotgun (WGS) entry which is preliminary data.</text>
</comment>
<name>A0A841HGY6_9GAMM</name>
<evidence type="ECO:0000256" key="6">
    <source>
        <dbReference type="RuleBase" id="RU361217"/>
    </source>
</evidence>
<keyword evidence="5 6" id="KW-0560">Oxidoreductase</keyword>
<dbReference type="PROSITE" id="PS00977">
    <property type="entry name" value="FAD_G3PDH_1"/>
    <property type="match status" value="1"/>
</dbReference>
<dbReference type="Gene3D" id="3.30.9.10">
    <property type="entry name" value="D-Amino Acid Oxidase, subunit A, domain 2"/>
    <property type="match status" value="1"/>
</dbReference>
<dbReference type="RefSeq" id="WP_184329287.1">
    <property type="nucleotide sequence ID" value="NZ_JACHHZ010000001.1"/>
</dbReference>
<dbReference type="NCBIfam" id="NF008899">
    <property type="entry name" value="PRK12266.1"/>
    <property type="match status" value="1"/>
</dbReference>
<dbReference type="InterPro" id="IPR038299">
    <property type="entry name" value="DAO_C_sf"/>
</dbReference>
<evidence type="ECO:0000256" key="1">
    <source>
        <dbReference type="ARBA" id="ARBA00001974"/>
    </source>
</evidence>
<accession>A0A841HGY6</accession>
<keyword evidence="3 6" id="KW-0285">Flavoprotein</keyword>
<dbReference type="PRINTS" id="PR01001">
    <property type="entry name" value="FADG3PDH"/>
</dbReference>
<dbReference type="PANTHER" id="PTHR11985:SF15">
    <property type="entry name" value="GLYCEROL-3-PHOSPHATE DEHYDROGENASE, MITOCHONDRIAL"/>
    <property type="match status" value="1"/>
</dbReference>
<keyword evidence="11" id="KW-1185">Reference proteome</keyword>
<dbReference type="InterPro" id="IPR006076">
    <property type="entry name" value="FAD-dep_OxRdtase"/>
</dbReference>
<dbReference type="InterPro" id="IPR036188">
    <property type="entry name" value="FAD/NAD-bd_sf"/>
</dbReference>
<dbReference type="AlphaFoldDB" id="A0A841HGY6"/>
<dbReference type="EMBL" id="JACHHZ010000001">
    <property type="protein sequence ID" value="MBB6091492.1"/>
    <property type="molecule type" value="Genomic_DNA"/>
</dbReference>
<dbReference type="SUPFAM" id="SSF51905">
    <property type="entry name" value="FAD/NAD(P)-binding domain"/>
    <property type="match status" value="1"/>
</dbReference>
<dbReference type="EC" id="1.1.5.3" evidence="6"/>
<evidence type="ECO:0000256" key="5">
    <source>
        <dbReference type="ARBA" id="ARBA00023002"/>
    </source>
</evidence>
<evidence type="ECO:0000256" key="2">
    <source>
        <dbReference type="ARBA" id="ARBA00007330"/>
    </source>
</evidence>
<feature type="domain" description="FAD dependent oxidoreductase" evidence="8">
    <location>
        <begin position="10"/>
        <end position="381"/>
    </location>
</feature>
<dbReference type="Pfam" id="PF01266">
    <property type="entry name" value="DAO"/>
    <property type="match status" value="1"/>
</dbReference>
<evidence type="ECO:0000313" key="11">
    <source>
        <dbReference type="Proteomes" id="UP000588068"/>
    </source>
</evidence>
<dbReference type="NCBIfam" id="NF009906">
    <property type="entry name" value="PRK13369.1"/>
    <property type="match status" value="1"/>
</dbReference>
<organism evidence="10 11">
    <name type="scientific">Povalibacter uvarum</name>
    <dbReference type="NCBI Taxonomy" id="732238"/>
    <lineage>
        <taxon>Bacteria</taxon>
        <taxon>Pseudomonadati</taxon>
        <taxon>Pseudomonadota</taxon>
        <taxon>Gammaproteobacteria</taxon>
        <taxon>Steroidobacterales</taxon>
        <taxon>Steroidobacteraceae</taxon>
        <taxon>Povalibacter</taxon>
    </lineage>
</organism>
<evidence type="ECO:0000256" key="4">
    <source>
        <dbReference type="ARBA" id="ARBA00022827"/>
    </source>
</evidence>
<feature type="region of interest" description="Disordered" evidence="7">
    <location>
        <begin position="509"/>
        <end position="537"/>
    </location>
</feature>
<dbReference type="Gene3D" id="6.10.250.1890">
    <property type="match status" value="1"/>
</dbReference>
<dbReference type="Gene3D" id="1.10.8.870">
    <property type="entry name" value="Alpha-glycerophosphate oxidase, cap domain"/>
    <property type="match status" value="1"/>
</dbReference>
<protein>
    <recommendedName>
        <fullName evidence="6">Glycerol-3-phosphate dehydrogenase</fullName>
        <ecNumber evidence="6">1.1.5.3</ecNumber>
    </recommendedName>
</protein>
<dbReference type="GO" id="GO:0004368">
    <property type="term" value="F:glycerol-3-phosphate dehydrogenase (quinone) activity"/>
    <property type="evidence" value="ECO:0007669"/>
    <property type="project" value="UniProtKB-EC"/>
</dbReference>
<dbReference type="InterPro" id="IPR000447">
    <property type="entry name" value="G3P_DH_FAD-dep"/>
</dbReference>
<evidence type="ECO:0000256" key="3">
    <source>
        <dbReference type="ARBA" id="ARBA00022630"/>
    </source>
</evidence>
<keyword evidence="4" id="KW-0274">FAD</keyword>
<dbReference type="GO" id="GO:0046168">
    <property type="term" value="P:glycerol-3-phosphate catabolic process"/>
    <property type="evidence" value="ECO:0007669"/>
    <property type="project" value="TreeGrafter"/>
</dbReference>
<dbReference type="InterPro" id="IPR031656">
    <property type="entry name" value="DAO_C"/>
</dbReference>
<sequence length="537" mass="59416">MTDSSGPLYDLLIIGGGINGVGIARDAAGRGHKVLLVEQSDLASATSSASTKLIHGGLRYLEMFEFRLVREALIERERLLGIAPHIIRPMEFVLPHVDGLRPRWQIRAGLFLYDNIGRIFPGSRRLRRRRGEKQRLAASRSVRLAPGGYGDAIKSDIRHGFVYSDCWVDDSRLVVLNAMDAAQRGAVIRTRTRFVGATQKEKQWRVQLEDRHTGAPSVAFARAIVNAAGPWVEEALHKVPCSRNEAQVRLVKGSHIVVPRMYPGEHAFLLQNPDGRVVFTIPYEERFTLIGTTDVPYESDPASVSISPEEVEYLCSTVNGYFAGSISPTDVKWTYSGVRPLSDDESSSASKVTRDYKLELTAADNQPAVLSVFGGKITTYRRLAESAMQKLHPYIGGSKQGWTDQAPLPGGDLPRRDFGIFFQGVKHRWPFLPGSLAYRLARAYGTRISDIVGAAKTLEDLGTHYGAGLTRAEVDYLQGHEWALSAEDILWRRTKLGLHMTQSDKDALTQAIDAQRSTAETQRADRSPRSAPASLPT</sequence>
<evidence type="ECO:0000313" key="10">
    <source>
        <dbReference type="EMBL" id="MBB6091492.1"/>
    </source>
</evidence>
<dbReference type="GO" id="GO:0009331">
    <property type="term" value="C:glycerol-3-phosphate dehydrogenase (FAD) complex"/>
    <property type="evidence" value="ECO:0007669"/>
    <property type="project" value="UniProtKB-UniRule"/>
</dbReference>